<dbReference type="eggNOG" id="ENOG502RJ62">
    <property type="taxonomic scope" value="Eukaryota"/>
</dbReference>
<proteinExistence type="predicted"/>
<dbReference type="GeneID" id="19113985"/>
<evidence type="ECO:0000313" key="3">
    <source>
        <dbReference type="Proteomes" id="UP000011761"/>
    </source>
</evidence>
<protein>
    <submittedName>
        <fullName evidence="2">Uncharacterized protein</fullName>
    </submittedName>
</protein>
<dbReference type="HOGENOM" id="CLU_1377876_0_0_1"/>
<dbReference type="OrthoDB" id="3763505at2759"/>
<evidence type="ECO:0000313" key="2">
    <source>
        <dbReference type="EMBL" id="EMC97812.1"/>
    </source>
</evidence>
<name>M2LTF3_BAUPA</name>
<sequence length="198" mass="22208">MSTDHAKNHVANLPKPASPPAGTSTKLQAREKLPKVRTETRKSKTYSSGYSHVVTHRSTNPPVRSLSTGERTGSSILCDLWPYVLNEAKNIVHIRQDLYPDPVHHLPSRGSHSQSLSPYTASVTIDRCLHREERDMESTNPSFRSDQFQQAAIGINRSLLRDHRDSTSLILESGKAECTSLVLRNHNILFTRSESRSE</sequence>
<organism evidence="2 3">
    <name type="scientific">Baudoinia panamericana (strain UAMH 10762)</name>
    <name type="common">Angels' share fungus</name>
    <name type="synonym">Baudoinia compniacensis (strain UAMH 10762)</name>
    <dbReference type="NCBI Taxonomy" id="717646"/>
    <lineage>
        <taxon>Eukaryota</taxon>
        <taxon>Fungi</taxon>
        <taxon>Dikarya</taxon>
        <taxon>Ascomycota</taxon>
        <taxon>Pezizomycotina</taxon>
        <taxon>Dothideomycetes</taxon>
        <taxon>Dothideomycetidae</taxon>
        <taxon>Mycosphaerellales</taxon>
        <taxon>Teratosphaeriaceae</taxon>
        <taxon>Baudoinia</taxon>
    </lineage>
</organism>
<dbReference type="Proteomes" id="UP000011761">
    <property type="component" value="Unassembled WGS sequence"/>
</dbReference>
<feature type="region of interest" description="Disordered" evidence="1">
    <location>
        <begin position="1"/>
        <end position="69"/>
    </location>
</feature>
<feature type="compositionally biased region" description="Basic and acidic residues" evidence="1">
    <location>
        <begin position="28"/>
        <end position="42"/>
    </location>
</feature>
<dbReference type="RefSeq" id="XP_007674747.1">
    <property type="nucleotide sequence ID" value="XM_007676557.1"/>
</dbReference>
<evidence type="ECO:0000256" key="1">
    <source>
        <dbReference type="SAM" id="MobiDB-lite"/>
    </source>
</evidence>
<dbReference type="KEGG" id="bcom:BAUCODRAFT_404627"/>
<keyword evidence="3" id="KW-1185">Reference proteome</keyword>
<dbReference type="EMBL" id="KB445553">
    <property type="protein sequence ID" value="EMC97812.1"/>
    <property type="molecule type" value="Genomic_DNA"/>
</dbReference>
<accession>M2LTF3</accession>
<dbReference type="AlphaFoldDB" id="M2LTF3"/>
<feature type="compositionally biased region" description="Polar residues" evidence="1">
    <location>
        <begin position="45"/>
        <end position="69"/>
    </location>
</feature>
<gene>
    <name evidence="2" type="ORF">BAUCODRAFT_404627</name>
</gene>
<reference evidence="2 3" key="1">
    <citation type="journal article" date="2012" name="PLoS Pathog.">
        <title>Diverse lifestyles and strategies of plant pathogenesis encoded in the genomes of eighteen Dothideomycetes fungi.</title>
        <authorList>
            <person name="Ohm R.A."/>
            <person name="Feau N."/>
            <person name="Henrissat B."/>
            <person name="Schoch C.L."/>
            <person name="Horwitz B.A."/>
            <person name="Barry K.W."/>
            <person name="Condon B.J."/>
            <person name="Copeland A.C."/>
            <person name="Dhillon B."/>
            <person name="Glaser F."/>
            <person name="Hesse C.N."/>
            <person name="Kosti I."/>
            <person name="LaButti K."/>
            <person name="Lindquist E.A."/>
            <person name="Lucas S."/>
            <person name="Salamov A.A."/>
            <person name="Bradshaw R.E."/>
            <person name="Ciuffetti L."/>
            <person name="Hamelin R.C."/>
            <person name="Kema G.H.J."/>
            <person name="Lawrence C."/>
            <person name="Scott J.A."/>
            <person name="Spatafora J.W."/>
            <person name="Turgeon B.G."/>
            <person name="de Wit P.J.G.M."/>
            <person name="Zhong S."/>
            <person name="Goodwin S.B."/>
            <person name="Grigoriev I.V."/>
        </authorList>
    </citation>
    <scope>NUCLEOTIDE SEQUENCE [LARGE SCALE GENOMIC DNA]</scope>
    <source>
        <strain evidence="2 3">UAMH 10762</strain>
    </source>
</reference>